<dbReference type="InterPro" id="IPR036390">
    <property type="entry name" value="WH_DNA-bd_sf"/>
</dbReference>
<feature type="chain" id="PRO_5045323134" evidence="1">
    <location>
        <begin position="25"/>
        <end position="181"/>
    </location>
</feature>
<reference evidence="3" key="1">
    <citation type="submission" date="2020-10" db="EMBL/GenBank/DDBJ databases">
        <title>Phylogeny of dyella-like bacteria.</title>
        <authorList>
            <person name="Fu J."/>
        </authorList>
    </citation>
    <scope>NUCLEOTIDE SEQUENCE</scope>
    <source>
        <strain evidence="3">DHOC52</strain>
    </source>
</reference>
<accession>A0ABS2K3I9</accession>
<dbReference type="PANTHER" id="PTHR33164">
    <property type="entry name" value="TRANSCRIPTIONAL REGULATOR, MARR FAMILY"/>
    <property type="match status" value="1"/>
</dbReference>
<dbReference type="InterPro" id="IPR039422">
    <property type="entry name" value="MarR/SlyA-like"/>
</dbReference>
<dbReference type="Pfam" id="PF12802">
    <property type="entry name" value="MarR_2"/>
    <property type="match status" value="1"/>
</dbReference>
<dbReference type="EMBL" id="JADIKE010000034">
    <property type="protein sequence ID" value="MBM7125600.1"/>
    <property type="molecule type" value="Genomic_DNA"/>
</dbReference>
<dbReference type="InterPro" id="IPR000835">
    <property type="entry name" value="HTH_MarR-typ"/>
</dbReference>
<evidence type="ECO:0000259" key="2">
    <source>
        <dbReference type="PROSITE" id="PS50995"/>
    </source>
</evidence>
<name>A0ABS2K3I9_9GAMM</name>
<dbReference type="PROSITE" id="PS50995">
    <property type="entry name" value="HTH_MARR_2"/>
    <property type="match status" value="1"/>
</dbReference>
<proteinExistence type="predicted"/>
<dbReference type="InterPro" id="IPR036388">
    <property type="entry name" value="WH-like_DNA-bd_sf"/>
</dbReference>
<evidence type="ECO:0000313" key="4">
    <source>
        <dbReference type="Proteomes" id="UP001430149"/>
    </source>
</evidence>
<organism evidence="3 4">
    <name type="scientific">Dyella flava</name>
    <dbReference type="NCBI Taxonomy" id="1920170"/>
    <lineage>
        <taxon>Bacteria</taxon>
        <taxon>Pseudomonadati</taxon>
        <taxon>Pseudomonadota</taxon>
        <taxon>Gammaproteobacteria</taxon>
        <taxon>Lysobacterales</taxon>
        <taxon>Rhodanobacteraceae</taxon>
        <taxon>Dyella</taxon>
    </lineage>
</organism>
<feature type="signal peptide" evidence="1">
    <location>
        <begin position="1"/>
        <end position="24"/>
    </location>
</feature>
<evidence type="ECO:0000313" key="3">
    <source>
        <dbReference type="EMBL" id="MBM7125600.1"/>
    </source>
</evidence>
<protein>
    <submittedName>
        <fullName evidence="3">MarR family transcriptional regulator</fullName>
    </submittedName>
</protein>
<sequence>MRRIKMRRIHYLFLLMSMSLKALALIEQHVANISRQHPDFPSELALFLRMMKLASWHLSKAAQALVKTWGLTYLEYSVLAALYGSEGHAMSLAELCSTIGEPYSQVSRLVQELHGRSLVARGHGHADRRKVMVSLDEEGVTLMEAILPVINTMAHDYLRPFAPGEMDELIRLLKKSMASMA</sequence>
<dbReference type="SMART" id="SM00347">
    <property type="entry name" value="HTH_MARR"/>
    <property type="match status" value="1"/>
</dbReference>
<feature type="domain" description="HTH marR-type" evidence="2">
    <location>
        <begin position="44"/>
        <end position="178"/>
    </location>
</feature>
<dbReference type="PANTHER" id="PTHR33164:SF43">
    <property type="entry name" value="HTH-TYPE TRANSCRIPTIONAL REPRESSOR YETL"/>
    <property type="match status" value="1"/>
</dbReference>
<dbReference type="Proteomes" id="UP001430149">
    <property type="component" value="Unassembled WGS sequence"/>
</dbReference>
<keyword evidence="4" id="KW-1185">Reference proteome</keyword>
<dbReference type="RefSeq" id="WP_204681109.1">
    <property type="nucleotide sequence ID" value="NZ_BSNR01000015.1"/>
</dbReference>
<gene>
    <name evidence="3" type="ORF">ISP19_09425</name>
</gene>
<comment type="caution">
    <text evidence="3">The sequence shown here is derived from an EMBL/GenBank/DDBJ whole genome shotgun (WGS) entry which is preliminary data.</text>
</comment>
<dbReference type="SUPFAM" id="SSF46785">
    <property type="entry name" value="Winged helix' DNA-binding domain"/>
    <property type="match status" value="1"/>
</dbReference>
<dbReference type="Gene3D" id="1.10.10.10">
    <property type="entry name" value="Winged helix-like DNA-binding domain superfamily/Winged helix DNA-binding domain"/>
    <property type="match status" value="1"/>
</dbReference>
<keyword evidence="1" id="KW-0732">Signal</keyword>
<evidence type="ECO:0000256" key="1">
    <source>
        <dbReference type="SAM" id="SignalP"/>
    </source>
</evidence>